<sequence length="62" mass="7213">MNIFDLSYNSSFILMKSNRLYISNYNYSVGATYVLPAITKYIHQTFYVNAAIYRFLDTGILV</sequence>
<reference evidence="2" key="1">
    <citation type="journal article" date="2020" name="bioRxiv">
        <title>Integrative omics analysis of Pseudomonas aeruginosa virus PA5oct highlights the molecular complexity of jumbo phages.</title>
        <authorList>
            <person name="Lood C."/>
            <person name="Danis-Wlodarczyk K."/>
            <person name="Blasdel B.G."/>
            <person name="Jang H.B."/>
            <person name="Vandenheuvel D."/>
            <person name="Briers Y."/>
            <person name="Noben J.-P."/>
            <person name="van Noort V."/>
            <person name="Drulis-Kawa Z."/>
            <person name="Lavigne R."/>
        </authorList>
    </citation>
    <scope>NUCLEOTIDE SEQUENCE [LARGE SCALE GENOMIC DNA]</scope>
</reference>
<protein>
    <submittedName>
        <fullName evidence="1">Uncharacterized protein</fullName>
    </submittedName>
</protein>
<dbReference type="EMBL" id="MK797984">
    <property type="protein sequence ID" value="QCG75915.1"/>
    <property type="molecule type" value="Genomic_DNA"/>
</dbReference>
<name>A0A4Y5JU18_9CAUD</name>
<evidence type="ECO:0000313" key="1">
    <source>
        <dbReference type="EMBL" id="QCG75915.1"/>
    </source>
</evidence>
<organism evidence="1 2">
    <name type="scientific">Pseudomonas phage vB_PaeM_PA5oct</name>
    <dbReference type="NCBI Taxonomy" id="2163605"/>
    <lineage>
        <taxon>Viruses</taxon>
        <taxon>Duplodnaviria</taxon>
        <taxon>Heunggongvirae</taxon>
        <taxon>Uroviricota</taxon>
        <taxon>Caudoviricetes</taxon>
        <taxon>Arenbergviridae</taxon>
        <taxon>Wroclawvirus</taxon>
        <taxon>Wroclawvirus PA5oct</taxon>
    </lineage>
</organism>
<keyword evidence="2" id="KW-1185">Reference proteome</keyword>
<accession>A0A4Y5JU18</accession>
<evidence type="ECO:0000313" key="2">
    <source>
        <dbReference type="Proteomes" id="UP000316733"/>
    </source>
</evidence>
<dbReference type="Proteomes" id="UP000316733">
    <property type="component" value="Segment"/>
</dbReference>
<gene>
    <name evidence="1" type="ORF">EST35_0031</name>
</gene>
<proteinExistence type="predicted"/>